<accession>A0A067QKB9</accession>
<dbReference type="CDD" id="cd00685">
    <property type="entry name" value="Trans_IPPS_HT"/>
    <property type="match status" value="1"/>
</dbReference>
<evidence type="ECO:0000256" key="8">
    <source>
        <dbReference type="ARBA" id="ARBA00032424"/>
    </source>
</evidence>
<keyword evidence="14" id="KW-1185">Reference proteome</keyword>
<keyword evidence="4" id="KW-0479">Metal-binding</keyword>
<keyword evidence="5" id="KW-0460">Magnesium</keyword>
<evidence type="ECO:0000256" key="3">
    <source>
        <dbReference type="ARBA" id="ARBA00022679"/>
    </source>
</evidence>
<dbReference type="EMBL" id="KL197710">
    <property type="protein sequence ID" value="KDQ63071.1"/>
    <property type="molecule type" value="Genomic_DNA"/>
</dbReference>
<evidence type="ECO:0000256" key="1">
    <source>
        <dbReference type="ARBA" id="ARBA00001946"/>
    </source>
</evidence>
<evidence type="ECO:0000256" key="4">
    <source>
        <dbReference type="ARBA" id="ARBA00022723"/>
    </source>
</evidence>
<dbReference type="GO" id="GO:1990234">
    <property type="term" value="C:transferase complex"/>
    <property type="evidence" value="ECO:0007669"/>
    <property type="project" value="TreeGrafter"/>
</dbReference>
<comment type="similarity">
    <text evidence="2 11">Belongs to the FPP/GGPP synthase family.</text>
</comment>
<dbReference type="OrthoDB" id="9927103at2759"/>
<dbReference type="HOGENOM" id="CLU_014015_1_0_1"/>
<feature type="region of interest" description="Disordered" evidence="12">
    <location>
        <begin position="35"/>
        <end position="59"/>
    </location>
</feature>
<evidence type="ECO:0000313" key="13">
    <source>
        <dbReference type="EMBL" id="KDQ63071.1"/>
    </source>
</evidence>
<dbReference type="GO" id="GO:0008299">
    <property type="term" value="P:isoprenoid biosynthetic process"/>
    <property type="evidence" value="ECO:0007669"/>
    <property type="project" value="UniProtKB-KW"/>
</dbReference>
<evidence type="ECO:0000256" key="5">
    <source>
        <dbReference type="ARBA" id="ARBA00022842"/>
    </source>
</evidence>
<name>A0A067QKB9_9AGAM</name>
<dbReference type="Gene3D" id="1.10.600.10">
    <property type="entry name" value="Farnesyl Diphosphate Synthase"/>
    <property type="match status" value="1"/>
</dbReference>
<dbReference type="GO" id="GO:0006744">
    <property type="term" value="P:ubiquinone biosynthetic process"/>
    <property type="evidence" value="ECO:0007669"/>
    <property type="project" value="TreeGrafter"/>
</dbReference>
<dbReference type="PANTHER" id="PTHR12001:SF69">
    <property type="entry name" value="ALL TRANS-POLYPRENYL-DIPHOSPHATE SYNTHASE PDSS1"/>
    <property type="match status" value="1"/>
</dbReference>
<dbReference type="GO" id="GO:0046872">
    <property type="term" value="F:metal ion binding"/>
    <property type="evidence" value="ECO:0007669"/>
    <property type="project" value="UniProtKB-KW"/>
</dbReference>
<evidence type="ECO:0000256" key="9">
    <source>
        <dbReference type="ARBA" id="ARBA00032448"/>
    </source>
</evidence>
<feature type="region of interest" description="Disordered" evidence="12">
    <location>
        <begin position="169"/>
        <end position="191"/>
    </location>
</feature>
<proteinExistence type="inferred from homology"/>
<dbReference type="STRING" id="933084.A0A067QKB9"/>
<evidence type="ECO:0000256" key="6">
    <source>
        <dbReference type="ARBA" id="ARBA00023229"/>
    </source>
</evidence>
<evidence type="ECO:0000256" key="12">
    <source>
        <dbReference type="SAM" id="MobiDB-lite"/>
    </source>
</evidence>
<dbReference type="GO" id="GO:0004659">
    <property type="term" value="F:prenyltransferase activity"/>
    <property type="evidence" value="ECO:0007669"/>
    <property type="project" value="InterPro"/>
</dbReference>
<dbReference type="SFLD" id="SFLDS00005">
    <property type="entry name" value="Isoprenoid_Synthase_Type_I"/>
    <property type="match status" value="1"/>
</dbReference>
<dbReference type="Proteomes" id="UP000027265">
    <property type="component" value="Unassembled WGS sequence"/>
</dbReference>
<evidence type="ECO:0000256" key="2">
    <source>
        <dbReference type="ARBA" id="ARBA00006706"/>
    </source>
</evidence>
<dbReference type="InterPro" id="IPR008949">
    <property type="entry name" value="Isoprenoid_synthase_dom_sf"/>
</dbReference>
<evidence type="ECO:0000256" key="7">
    <source>
        <dbReference type="ARBA" id="ARBA00032380"/>
    </source>
</evidence>
<dbReference type="InterPro" id="IPR033749">
    <property type="entry name" value="Polyprenyl_synt_CS"/>
</dbReference>
<dbReference type="PANTHER" id="PTHR12001">
    <property type="entry name" value="GERANYLGERANYL PYROPHOSPHATE SYNTHASE"/>
    <property type="match status" value="1"/>
</dbReference>
<dbReference type="Pfam" id="PF00348">
    <property type="entry name" value="polyprenyl_synt"/>
    <property type="match status" value="1"/>
</dbReference>
<gene>
    <name evidence="13" type="ORF">JAAARDRAFT_119697</name>
</gene>
<dbReference type="AlphaFoldDB" id="A0A067QKB9"/>
<dbReference type="PROSITE" id="PS00723">
    <property type="entry name" value="POLYPRENYL_SYNTHASE_1"/>
    <property type="match status" value="1"/>
</dbReference>
<evidence type="ECO:0000313" key="14">
    <source>
        <dbReference type="Proteomes" id="UP000027265"/>
    </source>
</evidence>
<evidence type="ECO:0000256" key="10">
    <source>
        <dbReference type="ARBA" id="ARBA00032873"/>
    </source>
</evidence>
<organism evidence="13 14">
    <name type="scientific">Jaapia argillacea MUCL 33604</name>
    <dbReference type="NCBI Taxonomy" id="933084"/>
    <lineage>
        <taxon>Eukaryota</taxon>
        <taxon>Fungi</taxon>
        <taxon>Dikarya</taxon>
        <taxon>Basidiomycota</taxon>
        <taxon>Agaricomycotina</taxon>
        <taxon>Agaricomycetes</taxon>
        <taxon>Agaricomycetidae</taxon>
        <taxon>Jaapiales</taxon>
        <taxon>Jaapiaceae</taxon>
        <taxon>Jaapia</taxon>
    </lineage>
</organism>
<keyword evidence="3 11" id="KW-0808">Transferase</keyword>
<feature type="compositionally biased region" description="Pro residues" evidence="12">
    <location>
        <begin position="171"/>
        <end position="184"/>
    </location>
</feature>
<keyword evidence="6" id="KW-0414">Isoprene biosynthesis</keyword>
<dbReference type="SUPFAM" id="SSF48576">
    <property type="entry name" value="Terpenoid synthases"/>
    <property type="match status" value="1"/>
</dbReference>
<dbReference type="PROSITE" id="PS00444">
    <property type="entry name" value="POLYPRENYL_SYNTHASE_2"/>
    <property type="match status" value="1"/>
</dbReference>
<comment type="cofactor">
    <cofactor evidence="1">
        <name>Mg(2+)</name>
        <dbReference type="ChEBI" id="CHEBI:18420"/>
    </cofactor>
</comment>
<dbReference type="InterPro" id="IPR000092">
    <property type="entry name" value="Polyprenyl_synt"/>
</dbReference>
<dbReference type="FunCoup" id="A0A067QKB9">
    <property type="interactions" value="59"/>
</dbReference>
<protein>
    <recommendedName>
        <fullName evidence="10">(2E,6E)-farnesyl diphosphate synthase</fullName>
    </recommendedName>
    <alternativeName>
        <fullName evidence="9">Dimethylallyltranstransferase</fullName>
    </alternativeName>
    <alternativeName>
        <fullName evidence="8">Farnesyl diphosphate synthase</fullName>
    </alternativeName>
    <alternativeName>
        <fullName evidence="7">Geranyltranstransferase</fullName>
    </alternativeName>
</protein>
<reference evidence="14" key="1">
    <citation type="journal article" date="2014" name="Proc. Natl. Acad. Sci. U.S.A.">
        <title>Extensive sampling of basidiomycete genomes demonstrates inadequacy of the white-rot/brown-rot paradigm for wood decay fungi.</title>
        <authorList>
            <person name="Riley R."/>
            <person name="Salamov A.A."/>
            <person name="Brown D.W."/>
            <person name="Nagy L.G."/>
            <person name="Floudas D."/>
            <person name="Held B.W."/>
            <person name="Levasseur A."/>
            <person name="Lombard V."/>
            <person name="Morin E."/>
            <person name="Otillar R."/>
            <person name="Lindquist E.A."/>
            <person name="Sun H."/>
            <person name="LaButti K.M."/>
            <person name="Schmutz J."/>
            <person name="Jabbour D."/>
            <person name="Luo H."/>
            <person name="Baker S.E."/>
            <person name="Pisabarro A.G."/>
            <person name="Walton J.D."/>
            <person name="Blanchette R.A."/>
            <person name="Henrissat B."/>
            <person name="Martin F."/>
            <person name="Cullen D."/>
            <person name="Hibbett D.S."/>
            <person name="Grigoriev I.V."/>
        </authorList>
    </citation>
    <scope>NUCLEOTIDE SEQUENCE [LARGE SCALE GENOMIC DNA]</scope>
    <source>
        <strain evidence="14">MUCL 33604</strain>
    </source>
</reference>
<evidence type="ECO:0000256" key="11">
    <source>
        <dbReference type="RuleBase" id="RU004466"/>
    </source>
</evidence>
<sequence length="472" mass="51489">MRQWLGSTRPVLKRSSIIVTRLTSPTRPRYVAQLAQQQVHPRTEKQPRPQDNLSPLSPRPDPFSLLAPQIAHLRKTLLNLLGSSHPGLTDIAEYYFLHPSKQVRPLLVLLFSCATNGLGGKWDLKRWAADCEGAGGRAEELDRPLSRPDVLNDWNPNMPDHTASFSSVFSIPPPSLPRQPPQPPSFSEFSPSSHSSPSLLLPAQLRLAQIVEMIHVASLLHDDVIDNSPLRRGAPSAPAAFGNKLSVLAGDFLLGRASAALSRLGDSEVVELISSVIANLVEGEILQMKDVHGEELGLVGGPSPRVGQENWNIYLKRSYLKTASLMAKGTRAAVVLGGCREGEIWKEVAYAYGRNLGIAFQLVDDVLDYESGEAAMGKPGGADLQLGLATGPALYAWEEHPEMGPLVERKFEKEGDVELARDLVRRSSGVERTRELAQAHADGARDVLKLLPDSDAKTALEVLTEKVVKRTS</sequence>
<dbReference type="InParanoid" id="A0A067QKB9"/>